<dbReference type="Proteomes" id="UP001162992">
    <property type="component" value="Chromosome 23"/>
</dbReference>
<keyword evidence="2" id="KW-1185">Reference proteome</keyword>
<accession>A0ACC2AB23</accession>
<evidence type="ECO:0000313" key="1">
    <source>
        <dbReference type="EMBL" id="KAJ7514789.1"/>
    </source>
</evidence>
<proteinExistence type="predicted"/>
<gene>
    <name evidence="1" type="ORF">O6H91_23G059000</name>
</gene>
<organism evidence="1 2">
    <name type="scientific">Diphasiastrum complanatum</name>
    <name type="common">Issler's clubmoss</name>
    <name type="synonym">Lycopodium complanatum</name>
    <dbReference type="NCBI Taxonomy" id="34168"/>
    <lineage>
        <taxon>Eukaryota</taxon>
        <taxon>Viridiplantae</taxon>
        <taxon>Streptophyta</taxon>
        <taxon>Embryophyta</taxon>
        <taxon>Tracheophyta</taxon>
        <taxon>Lycopodiopsida</taxon>
        <taxon>Lycopodiales</taxon>
        <taxon>Lycopodiaceae</taxon>
        <taxon>Lycopodioideae</taxon>
        <taxon>Diphasiastrum</taxon>
    </lineage>
</organism>
<comment type="caution">
    <text evidence="1">The sequence shown here is derived from an EMBL/GenBank/DDBJ whole genome shotgun (WGS) entry which is preliminary data.</text>
</comment>
<dbReference type="EMBL" id="CM055114">
    <property type="protein sequence ID" value="KAJ7514789.1"/>
    <property type="molecule type" value="Genomic_DNA"/>
</dbReference>
<name>A0ACC2AB23_DIPCM</name>
<reference evidence="2" key="1">
    <citation type="journal article" date="2024" name="Proc. Natl. Acad. Sci. U.S.A.">
        <title>Extraordinary preservation of gene collinearity over three hundred million years revealed in homosporous lycophytes.</title>
        <authorList>
            <person name="Li C."/>
            <person name="Wickell D."/>
            <person name="Kuo L.Y."/>
            <person name="Chen X."/>
            <person name="Nie B."/>
            <person name="Liao X."/>
            <person name="Peng D."/>
            <person name="Ji J."/>
            <person name="Jenkins J."/>
            <person name="Williams M."/>
            <person name="Shu S."/>
            <person name="Plott C."/>
            <person name="Barry K."/>
            <person name="Rajasekar S."/>
            <person name="Grimwood J."/>
            <person name="Han X."/>
            <person name="Sun S."/>
            <person name="Hou Z."/>
            <person name="He W."/>
            <person name="Dai G."/>
            <person name="Sun C."/>
            <person name="Schmutz J."/>
            <person name="Leebens-Mack J.H."/>
            <person name="Li F.W."/>
            <person name="Wang L."/>
        </authorList>
    </citation>
    <scope>NUCLEOTIDE SEQUENCE [LARGE SCALE GENOMIC DNA]</scope>
    <source>
        <strain evidence="2">cv. PW_Plant_1</strain>
    </source>
</reference>
<protein>
    <submittedName>
        <fullName evidence="1">Uncharacterized protein</fullName>
    </submittedName>
</protein>
<evidence type="ECO:0000313" key="2">
    <source>
        <dbReference type="Proteomes" id="UP001162992"/>
    </source>
</evidence>
<sequence length="118" mass="13686">MENRTLTQYLSNFREAMLRLSINDYQKRRGFLKGLVMEFGKEVMPRQPQTFKEAVKYAQMYDNLLEKDCKGKSAITEPSETTTSKGKSKLSKNKFVKAKKFKLSPAELEKAKKKKIVL</sequence>